<organism evidence="3 4">
    <name type="scientific">Sorangium cellulosum</name>
    <name type="common">Polyangium cellulosum</name>
    <dbReference type="NCBI Taxonomy" id="56"/>
    <lineage>
        <taxon>Bacteria</taxon>
        <taxon>Pseudomonadati</taxon>
        <taxon>Myxococcota</taxon>
        <taxon>Polyangia</taxon>
        <taxon>Polyangiales</taxon>
        <taxon>Polyangiaceae</taxon>
        <taxon>Sorangium</taxon>
    </lineage>
</organism>
<keyword evidence="1" id="KW-0378">Hydrolase</keyword>
<accession>A0A2L0ETE2</accession>
<evidence type="ECO:0000256" key="1">
    <source>
        <dbReference type="ARBA" id="ARBA00022801"/>
    </source>
</evidence>
<dbReference type="SUPFAM" id="SSF56601">
    <property type="entry name" value="beta-lactamase/transpeptidase-like"/>
    <property type="match status" value="1"/>
</dbReference>
<feature type="domain" description="Beta-lactamase-related" evidence="2">
    <location>
        <begin position="60"/>
        <end position="433"/>
    </location>
</feature>
<dbReference type="Gene3D" id="3.40.710.10">
    <property type="entry name" value="DD-peptidase/beta-lactamase superfamily"/>
    <property type="match status" value="1"/>
</dbReference>
<dbReference type="InterPro" id="IPR012338">
    <property type="entry name" value="Beta-lactam/transpept-like"/>
</dbReference>
<dbReference type="PANTHER" id="PTHR43283:SF11">
    <property type="entry name" value="BETA-LACTAMASE-RELATED DOMAIN-CONTAINING PROTEIN"/>
    <property type="match status" value="1"/>
</dbReference>
<sequence>MKTRSFIVSFVAALACLGAGDEARALLSQPSSGAWPRSLQHAAPESVGMSSDALYDAVAALEDAVVEGDIQGAVLLVARRGRIVLHEALGERDGFNAGWPDMPSPPMPRDGIFDLESMTKPFTVFLALRMQESGHFPGFHIDDRVVSYFPEFADPSNPAKSLVTVRDLMRYASGEDVDAGGVLGASDRWHTMLTAPLLYTPGQRVLYSDLGYRILGHVLEKVGGGSLQSLMKAYIFDPLEMSSTSYRPKVYLPRKHDRFVGTAWSGVRGRYLRGEVQDETDYDIEENTGTCEHDQLTGCDGLFSTARDLATFGQVLLNRGVHVRGLDVLCNPLIAVCPAERLLSRSSVASMTTLQTGDLGLPTPAATFAQNLFYSSKGYGWELYDPGAWPGGDHTSTAAYSKTGGAGTLMVIDPDPARDLMIILLTNHGLPGHEHLGIDADQRLYWDEFDAMIEAIRAEEVNDAVNLSLMGVP</sequence>
<gene>
    <name evidence="3" type="ORF">SOCE26_039960</name>
</gene>
<dbReference type="InterPro" id="IPR050789">
    <property type="entry name" value="Diverse_Enzym_Activities"/>
</dbReference>
<name>A0A2L0ETE2_SORCE</name>
<evidence type="ECO:0000313" key="4">
    <source>
        <dbReference type="Proteomes" id="UP000238348"/>
    </source>
</evidence>
<dbReference type="OrthoDB" id="113033at2"/>
<evidence type="ECO:0000259" key="2">
    <source>
        <dbReference type="Pfam" id="PF00144"/>
    </source>
</evidence>
<dbReference type="RefSeq" id="WP_104981361.1">
    <property type="nucleotide sequence ID" value="NZ_CP012673.1"/>
</dbReference>
<dbReference type="PROSITE" id="PS51257">
    <property type="entry name" value="PROKAR_LIPOPROTEIN"/>
    <property type="match status" value="1"/>
</dbReference>
<dbReference type="Proteomes" id="UP000238348">
    <property type="component" value="Chromosome"/>
</dbReference>
<reference evidence="3 4" key="1">
    <citation type="submission" date="2015-09" db="EMBL/GenBank/DDBJ databases">
        <title>Sorangium comparison.</title>
        <authorList>
            <person name="Zaburannyi N."/>
            <person name="Bunk B."/>
            <person name="Overmann J."/>
            <person name="Mueller R."/>
        </authorList>
    </citation>
    <scope>NUCLEOTIDE SEQUENCE [LARGE SCALE GENOMIC DNA]</scope>
    <source>
        <strain evidence="3 4">So ce26</strain>
    </source>
</reference>
<dbReference type="Pfam" id="PF00144">
    <property type="entry name" value="Beta-lactamase"/>
    <property type="match status" value="1"/>
</dbReference>
<protein>
    <recommendedName>
        <fullName evidence="2">Beta-lactamase-related domain-containing protein</fullName>
    </recommendedName>
</protein>
<dbReference type="InterPro" id="IPR001466">
    <property type="entry name" value="Beta-lactam-related"/>
</dbReference>
<dbReference type="AlphaFoldDB" id="A0A2L0ETE2"/>
<dbReference type="PANTHER" id="PTHR43283">
    <property type="entry name" value="BETA-LACTAMASE-RELATED"/>
    <property type="match status" value="1"/>
</dbReference>
<proteinExistence type="predicted"/>
<dbReference type="EMBL" id="CP012673">
    <property type="protein sequence ID" value="AUX42563.1"/>
    <property type="molecule type" value="Genomic_DNA"/>
</dbReference>
<dbReference type="GO" id="GO:0016787">
    <property type="term" value="F:hydrolase activity"/>
    <property type="evidence" value="ECO:0007669"/>
    <property type="project" value="UniProtKB-KW"/>
</dbReference>
<evidence type="ECO:0000313" key="3">
    <source>
        <dbReference type="EMBL" id="AUX42563.1"/>
    </source>
</evidence>